<dbReference type="EMBL" id="CP014060">
    <property type="protein sequence ID" value="AMG39956.1"/>
    <property type="molecule type" value="Genomic_DNA"/>
</dbReference>
<evidence type="ECO:0000313" key="1">
    <source>
        <dbReference type="EMBL" id="AMG39956.1"/>
    </source>
</evidence>
<name>A0A0X8P4Z1_ALCXX</name>
<reference evidence="2" key="1">
    <citation type="submission" date="2015-12" db="EMBL/GenBank/DDBJ databases">
        <title>FDA dAtabase for Regulatory Grade micrObial Sequences (FDA-ARGOS): Supporting development and validation of Infectious Disease Dx tests.</title>
        <authorList>
            <person name="Case J."/>
            <person name="Tallon L."/>
            <person name="Sadzewicz L."/>
            <person name="Sengamalay N."/>
            <person name="Ott S."/>
            <person name="Godinez A."/>
            <person name="Nagaraj S."/>
            <person name="Nadendla S."/>
            <person name="Sichtig H."/>
        </authorList>
    </citation>
    <scope>NUCLEOTIDE SEQUENCE [LARGE SCALE GENOMIC DNA]</scope>
    <source>
        <strain evidence="2">FDAARGOS_147</strain>
    </source>
</reference>
<accession>A0A0X8P4Z1</accession>
<sequence length="137" mass="15101">MEAARIYLRLARLVTQTEAVAAWFWDILNGKTPEAAHSAVITRLELMQKDFGDVDLKALVPLANDCALNLAKWLGTVEFHIERQKQEASLYRGVALPNRQNQAMLSHGNLLAAAAHIRAAWLECQKAGLGLQAAQLS</sequence>
<organism evidence="1 2">
    <name type="scientific">Alcaligenes xylosoxydans xylosoxydans</name>
    <name type="common">Achromobacter xylosoxidans</name>
    <dbReference type="NCBI Taxonomy" id="85698"/>
    <lineage>
        <taxon>Bacteria</taxon>
        <taxon>Pseudomonadati</taxon>
        <taxon>Pseudomonadota</taxon>
        <taxon>Betaproteobacteria</taxon>
        <taxon>Burkholderiales</taxon>
        <taxon>Alcaligenaceae</taxon>
        <taxon>Achromobacter</taxon>
    </lineage>
</organism>
<protein>
    <submittedName>
        <fullName evidence="1">Uncharacterized protein</fullName>
    </submittedName>
</protein>
<dbReference type="AlphaFoldDB" id="A0A0X8P4Z1"/>
<evidence type="ECO:0000313" key="2">
    <source>
        <dbReference type="Proteomes" id="UP000060602"/>
    </source>
</evidence>
<dbReference type="Proteomes" id="UP000060602">
    <property type="component" value="Chromosome"/>
</dbReference>
<proteinExistence type="predicted"/>
<gene>
    <name evidence="1" type="ORF">AL504_30580</name>
</gene>